<name>A0ABY7DUU8_MYAAR</name>
<dbReference type="Pfam" id="PF12937">
    <property type="entry name" value="F-box-like"/>
    <property type="match status" value="1"/>
</dbReference>
<dbReference type="Proteomes" id="UP001164746">
    <property type="component" value="Chromosome 3"/>
</dbReference>
<evidence type="ECO:0000259" key="2">
    <source>
        <dbReference type="PROSITE" id="PS50181"/>
    </source>
</evidence>
<feature type="domain" description="F-box" evidence="2">
    <location>
        <begin position="169"/>
        <end position="215"/>
    </location>
</feature>
<dbReference type="SUPFAM" id="SSF52047">
    <property type="entry name" value="RNI-like"/>
    <property type="match status" value="1"/>
</dbReference>
<evidence type="ECO:0000313" key="4">
    <source>
        <dbReference type="Proteomes" id="UP001164746"/>
    </source>
</evidence>
<dbReference type="InterPro" id="IPR039588">
    <property type="entry name" value="FBXO4"/>
</dbReference>
<feature type="region of interest" description="Disordered" evidence="1">
    <location>
        <begin position="1"/>
        <end position="37"/>
    </location>
</feature>
<dbReference type="PROSITE" id="PS50181">
    <property type="entry name" value="FBOX"/>
    <property type="match status" value="1"/>
</dbReference>
<accession>A0ABY7DUU8</accession>
<reference evidence="3" key="1">
    <citation type="submission" date="2022-11" db="EMBL/GenBank/DDBJ databases">
        <title>Centuries of genome instability and evolution in soft-shell clam transmissible cancer (bioRxiv).</title>
        <authorList>
            <person name="Hart S.F.M."/>
            <person name="Yonemitsu M.A."/>
            <person name="Giersch R.M."/>
            <person name="Beal B.F."/>
            <person name="Arriagada G."/>
            <person name="Davis B.W."/>
            <person name="Ostrander E.A."/>
            <person name="Goff S.P."/>
            <person name="Metzger M.J."/>
        </authorList>
    </citation>
    <scope>NUCLEOTIDE SEQUENCE</scope>
    <source>
        <strain evidence="3">MELC-2E11</strain>
        <tissue evidence="3">Siphon/mantle</tissue>
    </source>
</reference>
<dbReference type="Gene3D" id="1.20.1280.50">
    <property type="match status" value="1"/>
</dbReference>
<sequence length="514" mass="58528">MGDRTLGAARKISVTLRPRSASKNQKPTRRRTTPTSNAVIFADPAKHHASTSFPLFSNNLVAKKPPVPQLTTGTSDSTKSKQSLSVSHASKARLTKRGQVSPTPVEQVTSKSDINNVRVSVNPVAPDKMSTQAPDVVQVGSVSTREGTPEEVLSEVTTPTTDVRQHLDVFPFQTLPVDCKLKIFTFLSSHDKGRCAQVCHDWWSLMQTPGLWSHVSFSNFPFWCITGEEHNCLGNCYIRYRVRVKQFLAFLKDLRPILRSIEFKFDIGEPVDGFLAPLENFIDKANTKELKYASMNWKETPSRPFWTDKNMGCQDVMYKHRLRQRKFVTFFDLFTQQCPKVETLVMPFDWSDPSVDSLLRLKNLRSLVLEKYFVFQKLCQDLIDKLLIGLTCLKQLMLEVWTPSGHGLVFFSLVSKSLEYLDISQSRGFYLNAVHLPKIKVFRVARHPWNGPLVIADRVNVPCIYDVLAEGAPGLEKINEHYLEATWRQEKYQKLEEVLKSVCSCKKHKSGWAM</sequence>
<keyword evidence="4" id="KW-1185">Reference proteome</keyword>
<dbReference type="InterPro" id="IPR001810">
    <property type="entry name" value="F-box_dom"/>
</dbReference>
<evidence type="ECO:0000313" key="3">
    <source>
        <dbReference type="EMBL" id="WAR00458.1"/>
    </source>
</evidence>
<organism evidence="3 4">
    <name type="scientific">Mya arenaria</name>
    <name type="common">Soft-shell clam</name>
    <dbReference type="NCBI Taxonomy" id="6604"/>
    <lineage>
        <taxon>Eukaryota</taxon>
        <taxon>Metazoa</taxon>
        <taxon>Spiralia</taxon>
        <taxon>Lophotrochozoa</taxon>
        <taxon>Mollusca</taxon>
        <taxon>Bivalvia</taxon>
        <taxon>Autobranchia</taxon>
        <taxon>Heteroconchia</taxon>
        <taxon>Euheterodonta</taxon>
        <taxon>Imparidentia</taxon>
        <taxon>Neoheterodontei</taxon>
        <taxon>Myida</taxon>
        <taxon>Myoidea</taxon>
        <taxon>Myidae</taxon>
        <taxon>Mya</taxon>
    </lineage>
</organism>
<feature type="compositionally biased region" description="Polar residues" evidence="1">
    <location>
        <begin position="98"/>
        <end position="113"/>
    </location>
</feature>
<proteinExistence type="predicted"/>
<feature type="region of interest" description="Disordered" evidence="1">
    <location>
        <begin position="59"/>
        <end position="113"/>
    </location>
</feature>
<dbReference type="SUPFAM" id="SSF81383">
    <property type="entry name" value="F-box domain"/>
    <property type="match status" value="1"/>
</dbReference>
<feature type="compositionally biased region" description="Polar residues" evidence="1">
    <location>
        <begin position="69"/>
        <end position="88"/>
    </location>
</feature>
<evidence type="ECO:0000256" key="1">
    <source>
        <dbReference type="SAM" id="MobiDB-lite"/>
    </source>
</evidence>
<protein>
    <recommendedName>
        <fullName evidence="2">F-box domain-containing protein</fullName>
    </recommendedName>
</protein>
<gene>
    <name evidence="3" type="ORF">MAR_024830</name>
</gene>
<dbReference type="InterPro" id="IPR036047">
    <property type="entry name" value="F-box-like_dom_sf"/>
</dbReference>
<dbReference type="PANTHER" id="PTHR16008:SF6">
    <property type="entry name" value="SI:DKEY-12E7.1"/>
    <property type="match status" value="1"/>
</dbReference>
<dbReference type="PANTHER" id="PTHR16008">
    <property type="entry name" value="F-BOX ONLY PROTEIN 4"/>
    <property type="match status" value="1"/>
</dbReference>
<dbReference type="EMBL" id="CP111014">
    <property type="protein sequence ID" value="WAR00458.1"/>
    <property type="molecule type" value="Genomic_DNA"/>
</dbReference>